<dbReference type="GO" id="GO:0006307">
    <property type="term" value="P:DNA alkylation repair"/>
    <property type="evidence" value="ECO:0007669"/>
    <property type="project" value="TreeGrafter"/>
</dbReference>
<feature type="region of interest" description="Disordered" evidence="1">
    <location>
        <begin position="1"/>
        <end position="64"/>
    </location>
</feature>
<protein>
    <recommendedName>
        <fullName evidence="4">Alpha-ketoglutarate-dependent dioxygenase AlkB-like domain-containing protein</fullName>
    </recommendedName>
</protein>
<organism evidence="2 3">
    <name type="scientific">Bombardia bombarda</name>
    <dbReference type="NCBI Taxonomy" id="252184"/>
    <lineage>
        <taxon>Eukaryota</taxon>
        <taxon>Fungi</taxon>
        <taxon>Dikarya</taxon>
        <taxon>Ascomycota</taxon>
        <taxon>Pezizomycotina</taxon>
        <taxon>Sordariomycetes</taxon>
        <taxon>Sordariomycetidae</taxon>
        <taxon>Sordariales</taxon>
        <taxon>Lasiosphaeriaceae</taxon>
        <taxon>Bombardia</taxon>
    </lineage>
</organism>
<dbReference type="SUPFAM" id="SSF51197">
    <property type="entry name" value="Clavaminate synthase-like"/>
    <property type="match status" value="1"/>
</dbReference>
<reference evidence="2" key="1">
    <citation type="submission" date="2023-06" db="EMBL/GenBank/DDBJ databases">
        <title>Genome-scale phylogeny and comparative genomics of the fungal order Sordariales.</title>
        <authorList>
            <consortium name="Lawrence Berkeley National Laboratory"/>
            <person name="Hensen N."/>
            <person name="Bonometti L."/>
            <person name="Westerberg I."/>
            <person name="Brannstrom I.O."/>
            <person name="Guillou S."/>
            <person name="Cros-Aarteil S."/>
            <person name="Calhoun S."/>
            <person name="Haridas S."/>
            <person name="Kuo A."/>
            <person name="Mondo S."/>
            <person name="Pangilinan J."/>
            <person name="Riley R."/>
            <person name="LaButti K."/>
            <person name="Andreopoulos B."/>
            <person name="Lipzen A."/>
            <person name="Chen C."/>
            <person name="Yanf M."/>
            <person name="Daum C."/>
            <person name="Ng V."/>
            <person name="Clum A."/>
            <person name="Steindorff A."/>
            <person name="Ohm R."/>
            <person name="Martin F."/>
            <person name="Silar P."/>
            <person name="Natvig D."/>
            <person name="Lalanne C."/>
            <person name="Gautier V."/>
            <person name="Ament-velasquez S.L."/>
            <person name="Kruys A."/>
            <person name="Hutchinson M.I."/>
            <person name="Powell A.J."/>
            <person name="Barry K."/>
            <person name="Miller A.N."/>
            <person name="Grigoriev I.V."/>
            <person name="Debuchy R."/>
            <person name="Gladieux P."/>
            <person name="Thoren M.H."/>
            <person name="Johannesson H."/>
        </authorList>
    </citation>
    <scope>NUCLEOTIDE SEQUENCE</scope>
    <source>
        <strain evidence="2">SMH3391-2</strain>
    </source>
</reference>
<comment type="caution">
    <text evidence="2">The sequence shown here is derived from an EMBL/GenBank/DDBJ whole genome shotgun (WGS) entry which is preliminary data.</text>
</comment>
<proteinExistence type="predicted"/>
<feature type="compositionally biased region" description="Polar residues" evidence="1">
    <location>
        <begin position="692"/>
        <end position="701"/>
    </location>
</feature>
<evidence type="ECO:0008006" key="4">
    <source>
        <dbReference type="Google" id="ProtNLM"/>
    </source>
</evidence>
<dbReference type="GO" id="GO:0051747">
    <property type="term" value="F:cytosine C-5 DNA demethylase activity"/>
    <property type="evidence" value="ECO:0007669"/>
    <property type="project" value="TreeGrafter"/>
</dbReference>
<dbReference type="PANTHER" id="PTHR31573:SF4">
    <property type="entry name" value="FE2OG DIOXYGENASE DOMAIN-CONTAINING PROTEIN"/>
    <property type="match status" value="1"/>
</dbReference>
<evidence type="ECO:0000313" key="2">
    <source>
        <dbReference type="EMBL" id="KAK0628598.1"/>
    </source>
</evidence>
<name>A0AA40C8X9_9PEZI</name>
<dbReference type="EMBL" id="JAULSR010000002">
    <property type="protein sequence ID" value="KAK0628598.1"/>
    <property type="molecule type" value="Genomic_DNA"/>
</dbReference>
<dbReference type="InterPro" id="IPR032852">
    <property type="entry name" value="ALKBH2"/>
</dbReference>
<feature type="compositionally biased region" description="Pro residues" evidence="1">
    <location>
        <begin position="46"/>
        <end position="58"/>
    </location>
</feature>
<sequence length="701" mass="78051">MTTQTDLDPLGAATAASPLMSPLSPPPAWFNNDDLECPAGQELPLDSPPISPLTPPPAWFNDDDTKCPSFKRSFEWLAEDGDDTPLKRVCLEDDKLTEEHSDIPNEPQTPVSNESEIPPCSILTIDIGKPEVWANLRGGLCEALPYFRAYKGSLHSRNREAAGFLIDKEASVRDFFGSQVIISSAGGGRVRVAETNKMVRLEDATDDAMNIKAIRKAHENRALIAVVADVWGEMQITLAGHNPVRVWRIRLEKANLYKPSWWATEDGQQPTASAGEKPCVPFKHCDDCNIESKEIFSTGWTCLNHKCNSFFKFPPETGEIDVNELAYTEAFFNKRHPFTGPLPLLKPEIPSSTGLHGTEKVLRRGFVCPDCGCCSRQIFWNRLVCEHCAFTVKATMLPYPKDALENETAMFDLRMERRRKQNRAKKGSVSQIEEVKEEKVDVTELATRINRSCVQLTQDLALGQYKVRQYYLPDPEGNIIGSFTLFVSNSNINSSENGPDDIFRQLETTDIGLKRNPVAIVGHKLEGLTRHFQQNFGARYKFGVSVQSKGFDEAPDVVLRALHRLVWAGKGAIAATTEMLADGEKKLGPTVAALSLGSPSTMKFRPKIKSGFGDSLPKNTSGSYYKDVLEVPFKHGDMMVMHGQAIHRVYEHAVEPMGMRRFSLTCRYIDPDKMKTQADRDDAAAKGAFPEHSTSFAYNGD</sequence>
<dbReference type="GO" id="GO:0035516">
    <property type="term" value="F:broad specificity oxidative DNA demethylase activity"/>
    <property type="evidence" value="ECO:0007669"/>
    <property type="project" value="TreeGrafter"/>
</dbReference>
<feature type="region of interest" description="Disordered" evidence="1">
    <location>
        <begin position="97"/>
        <end position="117"/>
    </location>
</feature>
<feature type="compositionally biased region" description="Low complexity" evidence="1">
    <location>
        <begin position="12"/>
        <end position="22"/>
    </location>
</feature>
<feature type="compositionally biased region" description="Polar residues" evidence="1">
    <location>
        <begin position="106"/>
        <end position="115"/>
    </location>
</feature>
<dbReference type="InterPro" id="IPR037151">
    <property type="entry name" value="AlkB-like_sf"/>
</dbReference>
<keyword evidence="3" id="KW-1185">Reference proteome</keyword>
<dbReference type="AlphaFoldDB" id="A0AA40C8X9"/>
<gene>
    <name evidence="2" type="ORF">B0T17DRAFT_588674</name>
</gene>
<dbReference type="Gene3D" id="2.60.120.590">
    <property type="entry name" value="Alpha-ketoglutarate-dependent dioxygenase AlkB-like"/>
    <property type="match status" value="1"/>
</dbReference>
<accession>A0AA40C8X9</accession>
<dbReference type="PANTHER" id="PTHR31573">
    <property type="entry name" value="ALPHA-KETOGLUTARATE-DEPENDENT DIOXYGENASE ALKB HOMOLOG 2"/>
    <property type="match status" value="1"/>
</dbReference>
<evidence type="ECO:0000256" key="1">
    <source>
        <dbReference type="SAM" id="MobiDB-lite"/>
    </source>
</evidence>
<dbReference type="GO" id="GO:0008198">
    <property type="term" value="F:ferrous iron binding"/>
    <property type="evidence" value="ECO:0007669"/>
    <property type="project" value="TreeGrafter"/>
</dbReference>
<dbReference type="Proteomes" id="UP001174934">
    <property type="component" value="Unassembled WGS sequence"/>
</dbReference>
<feature type="region of interest" description="Disordered" evidence="1">
    <location>
        <begin position="679"/>
        <end position="701"/>
    </location>
</feature>
<evidence type="ECO:0000313" key="3">
    <source>
        <dbReference type="Proteomes" id="UP001174934"/>
    </source>
</evidence>